<evidence type="ECO:0000256" key="1">
    <source>
        <dbReference type="ARBA" id="ARBA00004141"/>
    </source>
</evidence>
<evidence type="ECO:0000313" key="8">
    <source>
        <dbReference type="Proteomes" id="UP000091967"/>
    </source>
</evidence>
<accession>A0A1B8ALX9</accession>
<keyword evidence="3 6" id="KW-0812">Transmembrane</keyword>
<feature type="transmembrane region" description="Helical" evidence="6">
    <location>
        <begin position="400"/>
        <end position="422"/>
    </location>
</feature>
<feature type="transmembrane region" description="Helical" evidence="6">
    <location>
        <begin position="493"/>
        <end position="512"/>
    </location>
</feature>
<dbReference type="PANTHER" id="PTHR21347:SF0">
    <property type="entry name" value="LIPID SCRAMBLASE CLPTM1L"/>
    <property type="match status" value="1"/>
</dbReference>
<evidence type="ECO:0000256" key="3">
    <source>
        <dbReference type="ARBA" id="ARBA00022692"/>
    </source>
</evidence>
<name>A0A1B8ALX9_FUSPO</name>
<comment type="caution">
    <text evidence="7">The sequence shown here is derived from an EMBL/GenBank/DDBJ whole genome shotgun (WGS) entry which is preliminary data.</text>
</comment>
<organism evidence="7 8">
    <name type="scientific">Fusarium poae</name>
    <dbReference type="NCBI Taxonomy" id="36050"/>
    <lineage>
        <taxon>Eukaryota</taxon>
        <taxon>Fungi</taxon>
        <taxon>Dikarya</taxon>
        <taxon>Ascomycota</taxon>
        <taxon>Pezizomycotina</taxon>
        <taxon>Sordariomycetes</taxon>
        <taxon>Hypocreomycetidae</taxon>
        <taxon>Hypocreales</taxon>
        <taxon>Nectriaceae</taxon>
        <taxon>Fusarium</taxon>
    </lineage>
</organism>
<dbReference type="PANTHER" id="PTHR21347">
    <property type="entry name" value="CLEFT LIP AND PALATE ASSOCIATED TRANSMEMBRANE PROTEIN-RELATED"/>
    <property type="match status" value="1"/>
</dbReference>
<comment type="similarity">
    <text evidence="2">Belongs to the CLPTM1 family.</text>
</comment>
<evidence type="ECO:0000256" key="2">
    <source>
        <dbReference type="ARBA" id="ARBA00009310"/>
    </source>
</evidence>
<keyword evidence="4 6" id="KW-1133">Transmembrane helix</keyword>
<sequence>MAEAQVLPRGQAEQREGGGGGGGFSFNKLLLGGAIYFGLNAAMNFALKKDQKGVTITNPETGEAIKVPGNVEGIPPFELRPKELLDPATYRSIPKNIAPIWPQDSHVDITVTISQSFNPVPISSVPEEYLVLQEKEFHLSNKSDKRTIETKFTVPPAVQHNGTLWGHFYVGLPGSNLDPKEPGYDTSKAYYFTWPLTQYLPKKKVAKTRNLLEDTPKQEEEPEEEEPTGPIIANYYHPNASFSFVPDMGVKDFATIAGQMRQYIRLEATGARDGSGQHAWYYPVLFINNFWQLTNKMTILNDTVKELPLRIDLNNLASWQFQLMSTLEYNSKEAAKQAAFGSSLPGGGDGTEIEMIKEVFLDSNPILLGITIVVSILHMILETLAFGSDIAHYRKKKDNVGISVRSILANVFMQAVIFLYLLDNSQNTSWMILGSQVVGIVIEFWKITTVVNVRVRPGAPGSLLPYTITFEDKQKLTETEEKTKEYDEIAFKYMYIAGVPLLIAYGIYSLYYDSHKSWYSYIITTLVGSVYAYGFLMMVPSLYINYRLKSVAHMPAKAMMYKFLNTFIDDLFAFTIKMPFLHRLATLRDDVIFFVYLYQRWAYRIDYTRVNEFGQGGEDEAIDDKKAKDEAKDKLVEDVKTEAKTTGSDAGNAKKRNVVFIRSILSSRGDRFELTKPHAPPPIASVPRPATTTVIEVFYLTLTSLHIRTIFHELTLSARGTTPRSLCRPTLEGDRKRYSRNRTMSSLDTVGSLLAAIANLLAQGLRILSLADKSHWGPDEHELVHALVSALDEAKKDFQELAPLVNGQIYYETDRKHESLEELRTLKTQFASHIEQIKDWSRSGGPINPVWVRETHTLQRKLHRTQCRAARRIYTSEKESSSRCLGAFLVYRQQRKWAMDKTVPDELEYSRRYREELRLCNAIGSFKRFGDRDIAFVCDYCDGHIIWEDIENMPSIRTFQEAAASPILTLSPTPDNPHWQATGFTQSGHQEKQVVFAPVAIANHVAPQHRDWLAGLLCPYCETESTVPQEQYDDEDAYRPDLGYEDMDAYREHLEWQHTVTAPTSQAQAATDNCIVM</sequence>
<gene>
    <name evidence="7" type="ORF">FPOA_07644</name>
</gene>
<reference evidence="7 8" key="1">
    <citation type="submission" date="2016-06" db="EMBL/GenBank/DDBJ databases">
        <title>Living apart together: crosstalk between the core and supernumerary genomes in a fungal plant pathogen.</title>
        <authorList>
            <person name="Vanheule A."/>
            <person name="Audenaert K."/>
            <person name="Warris S."/>
            <person name="Van De Geest H."/>
            <person name="Schijlen E."/>
            <person name="Hofte M."/>
            <person name="De Saeger S."/>
            <person name="Haesaert G."/>
            <person name="Waalwijk C."/>
            <person name="Van Der Lee T."/>
        </authorList>
    </citation>
    <scope>NUCLEOTIDE SEQUENCE [LARGE SCALE GENOMIC DNA]</scope>
    <source>
        <strain evidence="7 8">2516</strain>
    </source>
</reference>
<dbReference type="GO" id="GO:0012505">
    <property type="term" value="C:endomembrane system"/>
    <property type="evidence" value="ECO:0007669"/>
    <property type="project" value="TreeGrafter"/>
</dbReference>
<evidence type="ECO:0000313" key="7">
    <source>
        <dbReference type="EMBL" id="OBS21306.1"/>
    </source>
</evidence>
<evidence type="ECO:0000256" key="4">
    <source>
        <dbReference type="ARBA" id="ARBA00022989"/>
    </source>
</evidence>
<dbReference type="AlphaFoldDB" id="A0A1B8ALX9"/>
<protein>
    <recommendedName>
        <fullName evidence="9">Cleft lip and palate transmembrane protein 1</fullName>
    </recommendedName>
</protein>
<keyword evidence="5 6" id="KW-0472">Membrane</keyword>
<feature type="transmembrane region" description="Helical" evidence="6">
    <location>
        <begin position="366"/>
        <end position="388"/>
    </location>
</feature>
<dbReference type="EMBL" id="LYXU01000003">
    <property type="protein sequence ID" value="OBS21306.1"/>
    <property type="molecule type" value="Genomic_DNA"/>
</dbReference>
<evidence type="ECO:0000256" key="6">
    <source>
        <dbReference type="SAM" id="Phobius"/>
    </source>
</evidence>
<dbReference type="InterPro" id="IPR008429">
    <property type="entry name" value="CLPTM1"/>
</dbReference>
<proteinExistence type="inferred from homology"/>
<dbReference type="Proteomes" id="UP000091967">
    <property type="component" value="Unassembled WGS sequence"/>
</dbReference>
<dbReference type="STRING" id="36050.A0A1B8ALX9"/>
<feature type="transmembrane region" description="Helical" evidence="6">
    <location>
        <begin position="518"/>
        <end position="544"/>
    </location>
</feature>
<evidence type="ECO:0000256" key="5">
    <source>
        <dbReference type="ARBA" id="ARBA00023136"/>
    </source>
</evidence>
<keyword evidence="8" id="KW-1185">Reference proteome</keyword>
<dbReference type="Pfam" id="PF05602">
    <property type="entry name" value="CLPTM1"/>
    <property type="match status" value="1"/>
</dbReference>
<comment type="subcellular location">
    <subcellularLocation>
        <location evidence="1">Membrane</location>
        <topology evidence="1">Multi-pass membrane protein</topology>
    </subcellularLocation>
</comment>
<evidence type="ECO:0008006" key="9">
    <source>
        <dbReference type="Google" id="ProtNLM"/>
    </source>
</evidence>
<dbReference type="GO" id="GO:0016020">
    <property type="term" value="C:membrane"/>
    <property type="evidence" value="ECO:0007669"/>
    <property type="project" value="UniProtKB-SubCell"/>
</dbReference>